<dbReference type="EMBL" id="CM046391">
    <property type="protein sequence ID" value="KAI8557513.1"/>
    <property type="molecule type" value="Genomic_DNA"/>
</dbReference>
<organism evidence="1 2">
    <name type="scientific">Rhododendron molle</name>
    <name type="common">Chinese azalea</name>
    <name type="synonym">Azalea mollis</name>
    <dbReference type="NCBI Taxonomy" id="49168"/>
    <lineage>
        <taxon>Eukaryota</taxon>
        <taxon>Viridiplantae</taxon>
        <taxon>Streptophyta</taxon>
        <taxon>Embryophyta</taxon>
        <taxon>Tracheophyta</taxon>
        <taxon>Spermatophyta</taxon>
        <taxon>Magnoliopsida</taxon>
        <taxon>eudicotyledons</taxon>
        <taxon>Gunneridae</taxon>
        <taxon>Pentapetalae</taxon>
        <taxon>asterids</taxon>
        <taxon>Ericales</taxon>
        <taxon>Ericaceae</taxon>
        <taxon>Ericoideae</taxon>
        <taxon>Rhodoreae</taxon>
        <taxon>Rhododendron</taxon>
    </lineage>
</organism>
<evidence type="ECO:0000313" key="2">
    <source>
        <dbReference type="Proteomes" id="UP001062846"/>
    </source>
</evidence>
<evidence type="ECO:0000313" key="1">
    <source>
        <dbReference type="EMBL" id="KAI8557513.1"/>
    </source>
</evidence>
<reference evidence="1" key="1">
    <citation type="submission" date="2022-02" db="EMBL/GenBank/DDBJ databases">
        <title>Plant Genome Project.</title>
        <authorList>
            <person name="Zhang R.-G."/>
        </authorList>
    </citation>
    <scope>NUCLEOTIDE SEQUENCE</scope>
    <source>
        <strain evidence="1">AT1</strain>
    </source>
</reference>
<comment type="caution">
    <text evidence="1">The sequence shown here is derived from an EMBL/GenBank/DDBJ whole genome shotgun (WGS) entry which is preliminary data.</text>
</comment>
<sequence length="222" mass="24858">MEGSISAGVLVYPCANTIFRSGSVVTTEHSKSGIFNLVTRNPHKQNPFIIKTHRFKTLTTAAAINDVSAAVDPAQAEISWQIVVGALAGVTPFVVAGIEFSKRIAHIKARLLKSVSRPFKFVPDPPKAYAHCLWGIPPRCAFLAFLLVSYSSEKVWSMWRLRTCSERQKVLLPLPWLRWISSLAIMETILFWLKSSFLPCYSSQMLPFVSIPSVRYVCVKKM</sequence>
<protein>
    <submittedName>
        <fullName evidence="1">Uncharacterized protein</fullName>
    </submittedName>
</protein>
<proteinExistence type="predicted"/>
<dbReference type="Proteomes" id="UP001062846">
    <property type="component" value="Chromosome 4"/>
</dbReference>
<accession>A0ACC0NYD1</accession>
<name>A0ACC0NYD1_RHOML</name>
<gene>
    <name evidence="1" type="ORF">RHMOL_Rhmol04G0016400</name>
</gene>
<keyword evidence="2" id="KW-1185">Reference proteome</keyword>